<dbReference type="EMBL" id="JYDT01000038">
    <property type="protein sequence ID" value="KRY88839.1"/>
    <property type="molecule type" value="Genomic_DNA"/>
</dbReference>
<proteinExistence type="predicted"/>
<comment type="caution">
    <text evidence="1">The sequence shown here is derived from an EMBL/GenBank/DDBJ whole genome shotgun (WGS) entry which is preliminary data.</text>
</comment>
<reference evidence="1 2" key="1">
    <citation type="submission" date="2015-01" db="EMBL/GenBank/DDBJ databases">
        <title>Evolution of Trichinella species and genotypes.</title>
        <authorList>
            <person name="Korhonen P.K."/>
            <person name="Edoardo P."/>
            <person name="Giuseppe L.R."/>
            <person name="Gasser R.B."/>
        </authorList>
    </citation>
    <scope>NUCLEOTIDE SEQUENCE [LARGE SCALE GENOMIC DNA]</scope>
    <source>
        <strain evidence="1">ISS470</strain>
    </source>
</reference>
<gene>
    <name evidence="1" type="ORF">T4D_6728</name>
</gene>
<protein>
    <submittedName>
        <fullName evidence="1">Uncharacterized protein</fullName>
    </submittedName>
</protein>
<dbReference type="AlphaFoldDB" id="A0A0V1FS66"/>
<evidence type="ECO:0000313" key="1">
    <source>
        <dbReference type="EMBL" id="KRY88839.1"/>
    </source>
</evidence>
<organism evidence="1 2">
    <name type="scientific">Trichinella pseudospiralis</name>
    <name type="common">Parasitic roundworm</name>
    <dbReference type="NCBI Taxonomy" id="6337"/>
    <lineage>
        <taxon>Eukaryota</taxon>
        <taxon>Metazoa</taxon>
        <taxon>Ecdysozoa</taxon>
        <taxon>Nematoda</taxon>
        <taxon>Enoplea</taxon>
        <taxon>Dorylaimia</taxon>
        <taxon>Trichinellida</taxon>
        <taxon>Trichinellidae</taxon>
        <taxon>Trichinella</taxon>
    </lineage>
</organism>
<sequence length="93" mass="10167">MGEISIQKLAQLLHRVDKLKNSSSSSSSSSSSKRTIISEESLHVVVEAAVVDVSVSFLKLGWKSCYLLIQHITETEKQKFPIADSLSLSGSYP</sequence>
<keyword evidence="2" id="KW-1185">Reference proteome</keyword>
<dbReference type="Proteomes" id="UP000054995">
    <property type="component" value="Unassembled WGS sequence"/>
</dbReference>
<accession>A0A0V1FS66</accession>
<name>A0A0V1FS66_TRIPS</name>
<evidence type="ECO:0000313" key="2">
    <source>
        <dbReference type="Proteomes" id="UP000054995"/>
    </source>
</evidence>